<accession>A0AAW0E5G9</accession>
<feature type="region of interest" description="Disordered" evidence="1">
    <location>
        <begin position="51"/>
        <end position="72"/>
    </location>
</feature>
<keyword evidence="3" id="KW-1185">Reference proteome</keyword>
<evidence type="ECO:0008006" key="4">
    <source>
        <dbReference type="Google" id="ProtNLM"/>
    </source>
</evidence>
<evidence type="ECO:0000313" key="3">
    <source>
        <dbReference type="Proteomes" id="UP001383192"/>
    </source>
</evidence>
<name>A0AAW0E5G9_9AGAR</name>
<dbReference type="Proteomes" id="UP001383192">
    <property type="component" value="Unassembled WGS sequence"/>
</dbReference>
<organism evidence="2 3">
    <name type="scientific">Paramarasmius palmivorus</name>
    <dbReference type="NCBI Taxonomy" id="297713"/>
    <lineage>
        <taxon>Eukaryota</taxon>
        <taxon>Fungi</taxon>
        <taxon>Dikarya</taxon>
        <taxon>Basidiomycota</taxon>
        <taxon>Agaricomycotina</taxon>
        <taxon>Agaricomycetes</taxon>
        <taxon>Agaricomycetidae</taxon>
        <taxon>Agaricales</taxon>
        <taxon>Marasmiineae</taxon>
        <taxon>Marasmiaceae</taxon>
        <taxon>Paramarasmius</taxon>
    </lineage>
</organism>
<evidence type="ECO:0000256" key="1">
    <source>
        <dbReference type="SAM" id="MobiDB-lite"/>
    </source>
</evidence>
<dbReference type="EMBL" id="JAYKXP010000004">
    <property type="protein sequence ID" value="KAK7058908.1"/>
    <property type="molecule type" value="Genomic_DNA"/>
</dbReference>
<protein>
    <recommendedName>
        <fullName evidence="4">SAM domain-containing protein</fullName>
    </recommendedName>
</protein>
<dbReference type="AlphaFoldDB" id="A0AAW0E5G9"/>
<proteinExistence type="predicted"/>
<gene>
    <name evidence="2" type="ORF">VNI00_001532</name>
</gene>
<sequence>MDQHPRYPVPMVKRDDENLPRVDPIPVITVPILGQHRPESGMTPAGLLNLSDPSATARSQPERVTSKTVRGPRNSAVVHPYARLHGNKEEGKRRKVWTHALENHIFTPYELSTLGAPHRRTIYAASLEAHIDELHNQLLGFGFWPVAFEELDTLKGLNTKTAKSMVAGLQYDASLAKLKLFELQRTNDGLERELLQDGSTPL</sequence>
<evidence type="ECO:0000313" key="2">
    <source>
        <dbReference type="EMBL" id="KAK7058908.1"/>
    </source>
</evidence>
<reference evidence="2 3" key="1">
    <citation type="submission" date="2024-01" db="EMBL/GenBank/DDBJ databases">
        <title>A draft genome for a cacao thread blight-causing isolate of Paramarasmius palmivorus.</title>
        <authorList>
            <person name="Baruah I.K."/>
            <person name="Bukari Y."/>
            <person name="Amoako-Attah I."/>
            <person name="Meinhardt L.W."/>
            <person name="Bailey B.A."/>
            <person name="Cohen S.P."/>
        </authorList>
    </citation>
    <scope>NUCLEOTIDE SEQUENCE [LARGE SCALE GENOMIC DNA]</scope>
    <source>
        <strain evidence="2 3">GH-12</strain>
    </source>
</reference>
<comment type="caution">
    <text evidence="2">The sequence shown here is derived from an EMBL/GenBank/DDBJ whole genome shotgun (WGS) entry which is preliminary data.</text>
</comment>